<feature type="domain" description="Histidine kinase" evidence="6">
    <location>
        <begin position="805"/>
        <end position="1018"/>
    </location>
</feature>
<evidence type="ECO:0000256" key="4">
    <source>
        <dbReference type="SAM" id="Phobius"/>
    </source>
</evidence>
<dbReference type="EMBL" id="VUOC01000001">
    <property type="protein sequence ID" value="KAA2245735.1"/>
    <property type="molecule type" value="Genomic_DNA"/>
</dbReference>
<dbReference type="InterPro" id="IPR005467">
    <property type="entry name" value="His_kinase_dom"/>
</dbReference>
<evidence type="ECO:0000313" key="7">
    <source>
        <dbReference type="EMBL" id="KAA2245735.1"/>
    </source>
</evidence>
<comment type="caution">
    <text evidence="7">The sequence shown here is derived from an EMBL/GenBank/DDBJ whole genome shotgun (WGS) entry which is preliminary data.</text>
</comment>
<dbReference type="Gene3D" id="3.30.565.10">
    <property type="entry name" value="Histidine kinase-like ATPase, C-terminal domain"/>
    <property type="match status" value="1"/>
</dbReference>
<feature type="signal peptide" evidence="5">
    <location>
        <begin position="1"/>
        <end position="23"/>
    </location>
</feature>
<dbReference type="SUPFAM" id="SSF47384">
    <property type="entry name" value="Homodimeric domain of signal transducing histidine kinase"/>
    <property type="match status" value="1"/>
</dbReference>
<dbReference type="InterPro" id="IPR003661">
    <property type="entry name" value="HisK_dim/P_dom"/>
</dbReference>
<dbReference type="Pfam" id="PF02518">
    <property type="entry name" value="HATPase_c"/>
    <property type="match status" value="1"/>
</dbReference>
<dbReference type="InterPro" id="IPR011110">
    <property type="entry name" value="Reg_prop"/>
</dbReference>
<dbReference type="CDD" id="cd00082">
    <property type="entry name" value="HisKA"/>
    <property type="match status" value="1"/>
</dbReference>
<dbReference type="SUPFAM" id="SSF55874">
    <property type="entry name" value="ATPase domain of HSP90 chaperone/DNA topoisomerase II/histidine kinase"/>
    <property type="match status" value="1"/>
</dbReference>
<dbReference type="SUPFAM" id="SSF63829">
    <property type="entry name" value="Calcium-dependent phosphotriesterase"/>
    <property type="match status" value="1"/>
</dbReference>
<protein>
    <recommendedName>
        <fullName evidence="2">histidine kinase</fullName>
        <ecNumber evidence="2">2.7.13.3</ecNumber>
    </recommendedName>
</protein>
<evidence type="ECO:0000313" key="8">
    <source>
        <dbReference type="Proteomes" id="UP000324611"/>
    </source>
</evidence>
<keyword evidence="5" id="KW-0732">Signal</keyword>
<feature type="chain" id="PRO_5022772388" description="histidine kinase" evidence="5">
    <location>
        <begin position="24"/>
        <end position="1018"/>
    </location>
</feature>
<dbReference type="GO" id="GO:0000155">
    <property type="term" value="F:phosphorelay sensor kinase activity"/>
    <property type="evidence" value="ECO:0007669"/>
    <property type="project" value="InterPro"/>
</dbReference>
<evidence type="ECO:0000256" key="5">
    <source>
        <dbReference type="SAM" id="SignalP"/>
    </source>
</evidence>
<dbReference type="SMART" id="SM00387">
    <property type="entry name" value="HATPase_c"/>
    <property type="match status" value="1"/>
</dbReference>
<dbReference type="InterPro" id="IPR015943">
    <property type="entry name" value="WD40/YVTN_repeat-like_dom_sf"/>
</dbReference>
<name>A0A5B2W2Y0_9BACT</name>
<keyword evidence="4" id="KW-1133">Transmembrane helix</keyword>
<comment type="catalytic activity">
    <reaction evidence="1">
        <text>ATP + protein L-histidine = ADP + protein N-phospho-L-histidine.</text>
        <dbReference type="EC" id="2.7.13.3"/>
    </reaction>
</comment>
<dbReference type="Gene3D" id="1.10.287.130">
    <property type="match status" value="1"/>
</dbReference>
<dbReference type="AlphaFoldDB" id="A0A5B2W2Y0"/>
<evidence type="ECO:0000259" key="6">
    <source>
        <dbReference type="PROSITE" id="PS50109"/>
    </source>
</evidence>
<reference evidence="7 8" key="2">
    <citation type="submission" date="2019-09" db="EMBL/GenBank/DDBJ databases">
        <authorList>
            <person name="Jin C."/>
        </authorList>
    </citation>
    <scope>NUCLEOTIDE SEQUENCE [LARGE SCALE GENOMIC DNA]</scope>
    <source>
        <strain evidence="7 8">BN140078</strain>
    </source>
</reference>
<dbReference type="InterPro" id="IPR003594">
    <property type="entry name" value="HATPase_dom"/>
</dbReference>
<dbReference type="PROSITE" id="PS50109">
    <property type="entry name" value="HIS_KIN"/>
    <property type="match status" value="1"/>
</dbReference>
<dbReference type="InterPro" id="IPR036097">
    <property type="entry name" value="HisK_dim/P_sf"/>
</dbReference>
<dbReference type="Gene3D" id="2.60.40.10">
    <property type="entry name" value="Immunoglobulins"/>
    <property type="match status" value="1"/>
</dbReference>
<dbReference type="Proteomes" id="UP000324611">
    <property type="component" value="Unassembled WGS sequence"/>
</dbReference>
<dbReference type="InterPro" id="IPR013783">
    <property type="entry name" value="Ig-like_fold"/>
</dbReference>
<dbReference type="EC" id="2.7.13.3" evidence="2"/>
<keyword evidence="3" id="KW-0597">Phosphoprotein</keyword>
<evidence type="ECO:0000256" key="1">
    <source>
        <dbReference type="ARBA" id="ARBA00000085"/>
    </source>
</evidence>
<accession>A0A5B2W2Y0</accession>
<sequence length="1018" mass="116312">MKTILLHCLLLLPFTVLNIQANAQDPYTINHFTDQDGLPQNSVKAIAPDENGFLWLATENGLARFDGSRFLTFNSGNLSIQNSRIYYMCPSPGGNSVMARTIRNEVLLVRNGGIVVQPRPDHDFDYMSFKDVSDEYPITGLPNYYIYQSKSMHLLVPVGPRVYFKITADTIRLIADNKERYRITHPHLDAGHLFTLGARLCYMEKNGEFFLLDKEGAHTLRLTGDVLQQPRGSTAAQERVLYWNFAAGQVFVVIHNTCYRLQLSGTDTLHSSLVLQQFDFHRNGIHTLYHDSAHRRVFLGSVTKGLYVYSPKQFMSFKASGDEDEVYYAQAPFGKNGVVTPQGIAFDTTGKSRLLPLLSKLSEGDKYSMTRDQNGNYWYKHFTKVYGFNSDLTVKRCEFTLTTAVNQLYIDNQGRLWVGTWNGGLYTLQTNDPHPQLQLYTNRIKDISYMALDNQQQVLWTGTGNGLFRMDLASRRIDTIRYFNNRYVRSLLITAPDEVWVTTYSSGVYLYKNNHLVQLPLDQKKYIITAHCVVKDELGFLWITTNKGLFQCSYRDAVAYATGTHPNLYYLYYGKEQGFYTNEFNGGCQPCALKLQNGSISLPSLDGLVYFDPAKIRTELPDKQIFIDQVELDARVVSIDSARTLPHNFHHLRFSISTPYFGDPNNLHLYYSMTREGEEEPALWLQVTDNRMIEFSSMPSGQYTLRIRKPNGFGPGNMSEMIFVINVAKAFHETLWFRVLTGVLFFVIAFAISWLRVMRVQRKNRMLELRVQERTSELKETLETLQGSEQQLRRQAFIQQRLITAISHDLRTPLKHIMHVLSKGYRQQGDIEKEERSIIYESLYGMYHLVENLIQYMKSQFIEDDSFLEMTDLKGLLEEKADIFRPVSQSKEVTIENLTAPGAMALVNRQLLAIVVHNLLDNAVKYTRRGSIQLNAWCTAEKIHIRFKDTGIGMPPAISGWINQYEMGASVLDGKPASYNGIGLLMVMELLQLINGSITLDANSNEGATVHITLNMIN</sequence>
<dbReference type="PANTHER" id="PTHR43547">
    <property type="entry name" value="TWO-COMPONENT HISTIDINE KINASE"/>
    <property type="match status" value="1"/>
</dbReference>
<dbReference type="Pfam" id="PF07494">
    <property type="entry name" value="Reg_prop"/>
    <property type="match status" value="2"/>
</dbReference>
<dbReference type="RefSeq" id="WP_149837125.1">
    <property type="nucleotide sequence ID" value="NZ_VUOC01000001.1"/>
</dbReference>
<keyword evidence="4" id="KW-0472">Membrane</keyword>
<dbReference type="Gene3D" id="2.130.10.10">
    <property type="entry name" value="YVTN repeat-like/Quinoprotein amine dehydrogenase"/>
    <property type="match status" value="2"/>
</dbReference>
<organism evidence="7 8">
    <name type="scientific">Chitinophaga agrisoli</name>
    <dbReference type="NCBI Taxonomy" id="2607653"/>
    <lineage>
        <taxon>Bacteria</taxon>
        <taxon>Pseudomonadati</taxon>
        <taxon>Bacteroidota</taxon>
        <taxon>Chitinophagia</taxon>
        <taxon>Chitinophagales</taxon>
        <taxon>Chitinophagaceae</taxon>
        <taxon>Chitinophaga</taxon>
    </lineage>
</organism>
<dbReference type="PANTHER" id="PTHR43547:SF2">
    <property type="entry name" value="HYBRID SIGNAL TRANSDUCTION HISTIDINE KINASE C"/>
    <property type="match status" value="1"/>
</dbReference>
<dbReference type="InterPro" id="IPR036890">
    <property type="entry name" value="HATPase_C_sf"/>
</dbReference>
<reference evidence="7 8" key="1">
    <citation type="submission" date="2019-09" db="EMBL/GenBank/DDBJ databases">
        <title>Chitinophaga ginsengihumi sp. nov., isolated from soil of ginseng rhizosphere.</title>
        <authorList>
            <person name="Lee J."/>
        </authorList>
    </citation>
    <scope>NUCLEOTIDE SEQUENCE [LARGE SCALE GENOMIC DNA]</scope>
    <source>
        <strain evidence="7 8">BN140078</strain>
    </source>
</reference>
<evidence type="ECO:0000256" key="3">
    <source>
        <dbReference type="ARBA" id="ARBA00022553"/>
    </source>
</evidence>
<evidence type="ECO:0000256" key="2">
    <source>
        <dbReference type="ARBA" id="ARBA00012438"/>
    </source>
</evidence>
<proteinExistence type="predicted"/>
<keyword evidence="4" id="KW-0812">Transmembrane</keyword>
<gene>
    <name evidence="7" type="ORF">F0L74_07220</name>
</gene>
<keyword evidence="8" id="KW-1185">Reference proteome</keyword>
<feature type="transmembrane region" description="Helical" evidence="4">
    <location>
        <begin position="735"/>
        <end position="757"/>
    </location>
</feature>